<comment type="subcellular location">
    <subcellularLocation>
        <location evidence="4">Nucleus</location>
    </subcellularLocation>
</comment>
<name>A0A7I8JCF5_SPIIN</name>
<keyword evidence="8" id="KW-1185">Reference proteome</keyword>
<dbReference type="InterPro" id="IPR018467">
    <property type="entry name" value="CCT_CS"/>
</dbReference>
<evidence type="ECO:0000256" key="4">
    <source>
        <dbReference type="RuleBase" id="RU369065"/>
    </source>
</evidence>
<dbReference type="InterPro" id="IPR040390">
    <property type="entry name" value="TIFY/JAZ"/>
</dbReference>
<keyword evidence="4" id="KW-0539">Nucleus</keyword>
<keyword evidence="2 4" id="KW-1184">Jasmonic acid signaling pathway</keyword>
<evidence type="ECO:0000313" key="7">
    <source>
        <dbReference type="EMBL" id="CAA2628589.1"/>
    </source>
</evidence>
<dbReference type="PROSITE" id="PS51320">
    <property type="entry name" value="TIFY"/>
    <property type="match status" value="1"/>
</dbReference>
<keyword evidence="3" id="KW-0832">Ubl conjugation</keyword>
<dbReference type="EMBL" id="CACRZD030000011">
    <property type="protein sequence ID" value="CAA6667836.1"/>
    <property type="molecule type" value="Genomic_DNA"/>
</dbReference>
<dbReference type="PANTHER" id="PTHR33077">
    <property type="entry name" value="PROTEIN TIFY 4A-RELATED-RELATED"/>
    <property type="match status" value="1"/>
</dbReference>
<dbReference type="AlphaFoldDB" id="A0A7I8JCF5"/>
<dbReference type="Pfam" id="PF06200">
    <property type="entry name" value="tify"/>
    <property type="match status" value="1"/>
</dbReference>
<evidence type="ECO:0000256" key="5">
    <source>
        <dbReference type="SAM" id="MobiDB-lite"/>
    </source>
</evidence>
<gene>
    <name evidence="7" type="ORF">SI7747_11014230</name>
</gene>
<sequence length="198" mass="21601">MANSTVEIDFFRIEKQGAPVQCLPPQSSVARRSQVWIQRVVSRISPELLRTVMASGVGCSGGPEFWRRESGKPFLSLNTSSSSPAKSPPIPVLGPFSSPPDTAPLTIFYNGTVAEFHVPRDKAEAILRMAESGVIGNQELLWPEDSYLDGDLPIARKKSLQRFLEKRKERCRAPPPDAGSSLSLSSPPDCCRSSGPSY</sequence>
<dbReference type="SMART" id="SM00979">
    <property type="entry name" value="TIFY"/>
    <property type="match status" value="1"/>
</dbReference>
<dbReference type="Pfam" id="PF09425">
    <property type="entry name" value="Jas_motif"/>
    <property type="match status" value="1"/>
</dbReference>
<comment type="similarity">
    <text evidence="1 4">Belongs to the TIFY/JAZ family.</text>
</comment>
<evidence type="ECO:0000256" key="3">
    <source>
        <dbReference type="ARBA" id="ARBA00022843"/>
    </source>
</evidence>
<dbReference type="EMBL" id="LR743598">
    <property type="protein sequence ID" value="CAA2628589.1"/>
    <property type="molecule type" value="Genomic_DNA"/>
</dbReference>
<feature type="region of interest" description="Disordered" evidence="5">
    <location>
        <begin position="168"/>
        <end position="198"/>
    </location>
</feature>
<proteinExistence type="inferred from homology"/>
<comment type="domain">
    <text evidence="4">The jas domain is required for interaction with COI1.</text>
</comment>
<evidence type="ECO:0000313" key="8">
    <source>
        <dbReference type="Proteomes" id="UP001189122"/>
    </source>
</evidence>
<dbReference type="PANTHER" id="PTHR33077:SF5">
    <property type="entry name" value="PROTEIN TIFY 9"/>
    <property type="match status" value="1"/>
</dbReference>
<evidence type="ECO:0000256" key="1">
    <source>
        <dbReference type="ARBA" id="ARBA00008614"/>
    </source>
</evidence>
<feature type="compositionally biased region" description="Low complexity" evidence="5">
    <location>
        <begin position="178"/>
        <end position="198"/>
    </location>
</feature>
<dbReference type="GO" id="GO:0009611">
    <property type="term" value="P:response to wounding"/>
    <property type="evidence" value="ECO:0007669"/>
    <property type="project" value="UniProtKB-UniRule"/>
</dbReference>
<dbReference type="GO" id="GO:0031347">
    <property type="term" value="P:regulation of defense response"/>
    <property type="evidence" value="ECO:0007669"/>
    <property type="project" value="UniProtKB-UniRule"/>
</dbReference>
<evidence type="ECO:0000259" key="6">
    <source>
        <dbReference type="PROSITE" id="PS51320"/>
    </source>
</evidence>
<dbReference type="Proteomes" id="UP001189122">
    <property type="component" value="Unassembled WGS sequence"/>
</dbReference>
<reference evidence="7 8" key="1">
    <citation type="submission" date="2019-12" db="EMBL/GenBank/DDBJ databases">
        <authorList>
            <person name="Scholz U."/>
            <person name="Mascher M."/>
            <person name="Fiebig A."/>
        </authorList>
    </citation>
    <scope>NUCLEOTIDE SEQUENCE</scope>
</reference>
<comment type="function">
    <text evidence="4">Repressor of jasmonate responses.</text>
</comment>
<feature type="domain" description="Tify" evidence="6">
    <location>
        <begin position="98"/>
        <end position="132"/>
    </location>
</feature>
<organism evidence="7">
    <name type="scientific">Spirodela intermedia</name>
    <name type="common">Intermediate duckweed</name>
    <dbReference type="NCBI Taxonomy" id="51605"/>
    <lineage>
        <taxon>Eukaryota</taxon>
        <taxon>Viridiplantae</taxon>
        <taxon>Streptophyta</taxon>
        <taxon>Embryophyta</taxon>
        <taxon>Tracheophyta</taxon>
        <taxon>Spermatophyta</taxon>
        <taxon>Magnoliopsida</taxon>
        <taxon>Liliopsida</taxon>
        <taxon>Araceae</taxon>
        <taxon>Lemnoideae</taxon>
        <taxon>Spirodela</taxon>
    </lineage>
</organism>
<protein>
    <recommendedName>
        <fullName evidence="4">Protein TIFY</fullName>
    </recommendedName>
    <alternativeName>
        <fullName evidence="4">Jasmonate ZIM domain-containing protein</fullName>
    </alternativeName>
</protein>
<dbReference type="GO" id="GO:2000022">
    <property type="term" value="P:regulation of jasmonic acid mediated signaling pathway"/>
    <property type="evidence" value="ECO:0007669"/>
    <property type="project" value="UniProtKB-UniRule"/>
</dbReference>
<evidence type="ECO:0000256" key="2">
    <source>
        <dbReference type="ARBA" id="ARBA00022819"/>
    </source>
</evidence>
<accession>A0A7I8JCF5</accession>
<dbReference type="GO" id="GO:0005634">
    <property type="term" value="C:nucleus"/>
    <property type="evidence" value="ECO:0007669"/>
    <property type="project" value="UniProtKB-SubCell"/>
</dbReference>
<dbReference type="InterPro" id="IPR010399">
    <property type="entry name" value="Tify_dom"/>
</dbReference>